<keyword evidence="3" id="KW-1185">Reference proteome</keyword>
<proteinExistence type="predicted"/>
<dbReference type="Proteomes" id="UP001589683">
    <property type="component" value="Unassembled WGS sequence"/>
</dbReference>
<dbReference type="InterPro" id="IPR050662">
    <property type="entry name" value="Sec-metab_biosynth-thioest"/>
</dbReference>
<reference evidence="2 3" key="1">
    <citation type="submission" date="2024-09" db="EMBL/GenBank/DDBJ databases">
        <authorList>
            <person name="Sun Q."/>
            <person name="Mori K."/>
        </authorList>
    </citation>
    <scope>NUCLEOTIDE SEQUENCE [LARGE SCALE GENOMIC DNA]</scope>
    <source>
        <strain evidence="2 3">CECT 8726</strain>
    </source>
</reference>
<feature type="domain" description="Metallo-beta-lactamase" evidence="1">
    <location>
        <begin position="36"/>
        <end position="215"/>
    </location>
</feature>
<dbReference type="RefSeq" id="WP_213889898.1">
    <property type="nucleotide sequence ID" value="NZ_JAGFNU010000008.1"/>
</dbReference>
<gene>
    <name evidence="2" type="ORF">ACFFUT_10330</name>
</gene>
<dbReference type="PANTHER" id="PTHR23131">
    <property type="entry name" value="ENDORIBONUCLEASE LACTB2"/>
    <property type="match status" value="1"/>
</dbReference>
<dbReference type="InterPro" id="IPR036388">
    <property type="entry name" value="WH-like_DNA-bd_sf"/>
</dbReference>
<dbReference type="InterPro" id="IPR036866">
    <property type="entry name" value="RibonucZ/Hydroxyglut_hydro"/>
</dbReference>
<comment type="caution">
    <text evidence="2">The sequence shown here is derived from an EMBL/GenBank/DDBJ whole genome shotgun (WGS) entry which is preliminary data.</text>
</comment>
<dbReference type="InterPro" id="IPR041516">
    <property type="entry name" value="LACTB2_WH"/>
</dbReference>
<accession>A0ABV5JHD9</accession>
<dbReference type="InterPro" id="IPR001279">
    <property type="entry name" value="Metallo-B-lactamas"/>
</dbReference>
<evidence type="ECO:0000313" key="2">
    <source>
        <dbReference type="EMBL" id="MFB9232178.1"/>
    </source>
</evidence>
<sequence length="302" mass="32257">MSAKENVPPPTGVAEMLEPGLRRILAPNPSPMTYHGTNTYLVGESHVAVIDPGPDSPAHLSAILNAVNGQKVEAILVTHSHLDHSPLSRALSERTAAPVMAYGDSRSGRSQLMEKLAASGLVKGGEGVDPAFAPDVTLADNQEIKSAEWSLRALWTPGHFGNHLSFVWGNAVFTGDHVMGWASSLVSPPDGDLTAFMASCARLAARNDRIYYPGHGTPVTEPKARIDWLISHRHSREAEILRALSKGPQSVKALTADMYTDVPAALLGAAARNVFAHLIDLSQRSLVKTKGELAIDAVYSLI</sequence>
<evidence type="ECO:0000259" key="1">
    <source>
        <dbReference type="SMART" id="SM00849"/>
    </source>
</evidence>
<organism evidence="2 3">
    <name type="scientific">Pseudohalocynthiibacter aestuariivivens</name>
    <dbReference type="NCBI Taxonomy" id="1591409"/>
    <lineage>
        <taxon>Bacteria</taxon>
        <taxon>Pseudomonadati</taxon>
        <taxon>Pseudomonadota</taxon>
        <taxon>Alphaproteobacteria</taxon>
        <taxon>Rhodobacterales</taxon>
        <taxon>Paracoccaceae</taxon>
        <taxon>Pseudohalocynthiibacter</taxon>
    </lineage>
</organism>
<protein>
    <submittedName>
        <fullName evidence="2">MBL fold metallo-hydrolase</fullName>
    </submittedName>
</protein>
<dbReference type="PANTHER" id="PTHR23131:SF0">
    <property type="entry name" value="ENDORIBONUCLEASE LACTB2"/>
    <property type="match status" value="1"/>
</dbReference>
<dbReference type="SMART" id="SM00849">
    <property type="entry name" value="Lactamase_B"/>
    <property type="match status" value="1"/>
</dbReference>
<dbReference type="SUPFAM" id="SSF56281">
    <property type="entry name" value="Metallo-hydrolase/oxidoreductase"/>
    <property type="match status" value="1"/>
</dbReference>
<dbReference type="Pfam" id="PF17778">
    <property type="entry name" value="WHD_BLACT"/>
    <property type="match status" value="1"/>
</dbReference>
<dbReference type="EMBL" id="JBHMEA010000038">
    <property type="protein sequence ID" value="MFB9232178.1"/>
    <property type="molecule type" value="Genomic_DNA"/>
</dbReference>
<dbReference type="CDD" id="cd16278">
    <property type="entry name" value="metallo-hydrolase-like_MBL-fold"/>
    <property type="match status" value="1"/>
</dbReference>
<name>A0ABV5JHD9_9RHOB</name>
<evidence type="ECO:0000313" key="3">
    <source>
        <dbReference type="Proteomes" id="UP001589683"/>
    </source>
</evidence>
<dbReference type="Gene3D" id="3.60.15.10">
    <property type="entry name" value="Ribonuclease Z/Hydroxyacylglutathione hydrolase-like"/>
    <property type="match status" value="1"/>
</dbReference>
<dbReference type="Pfam" id="PF00753">
    <property type="entry name" value="Lactamase_B"/>
    <property type="match status" value="1"/>
</dbReference>
<dbReference type="Gene3D" id="1.10.10.10">
    <property type="entry name" value="Winged helix-like DNA-binding domain superfamily/Winged helix DNA-binding domain"/>
    <property type="match status" value="1"/>
</dbReference>